<dbReference type="Proteomes" id="UP000185596">
    <property type="component" value="Unassembled WGS sequence"/>
</dbReference>
<dbReference type="STRING" id="1912961.BU204_25880"/>
<feature type="region of interest" description="Disordered" evidence="1">
    <location>
        <begin position="92"/>
        <end position="151"/>
    </location>
</feature>
<evidence type="ECO:0000256" key="1">
    <source>
        <dbReference type="SAM" id="MobiDB-lite"/>
    </source>
</evidence>
<feature type="domain" description="PASTA" evidence="2">
    <location>
        <begin position="23"/>
        <end position="89"/>
    </location>
</feature>
<gene>
    <name evidence="3" type="ORF">BU204_25880</name>
</gene>
<evidence type="ECO:0000313" key="4">
    <source>
        <dbReference type="Proteomes" id="UP000185596"/>
    </source>
</evidence>
<protein>
    <recommendedName>
        <fullName evidence="2">PASTA domain-containing protein</fullName>
    </recommendedName>
</protein>
<keyword evidence="4" id="KW-1185">Reference proteome</keyword>
<name>A0A1Q8CJZ6_9PSEU</name>
<sequence>MAGTGIIAAAIVVVVYFVMRDDPPSQVEVPDLVGLPREAAEAELTERGLRLRTTFDQVSDQPVGTVLHTDPPAGGKLDRGRGVTLVVARAPGAAAAPPPSETTLPGSPGGDLGGGYGADQPPGVEQGPSAGPDPTPPGGGGGTVTDAPEPRSQVPAVVGLDLEDAKRTLVRDGLAVGKVAQQESEEPAGTVLGSSPPAGSVVNGGSSVALVVAASPPVFLGVGRADPNPAYSSCATGYETVFSQQISVTRPTRVVYQWLRSDGASGPVHYIDFPAPGTKTVTTTWLRTGDGGTRLTGWERVRILGPTGITGAQLDFSHTCVEVTPGFTPTVIPGEPG</sequence>
<feature type="compositionally biased region" description="Gly residues" evidence="1">
    <location>
        <begin position="107"/>
        <end position="117"/>
    </location>
</feature>
<reference evidence="3 4" key="1">
    <citation type="submission" date="2016-12" db="EMBL/GenBank/DDBJ databases">
        <title>The draft genome sequence of Actinophytocola sp. 11-183.</title>
        <authorList>
            <person name="Wang W."/>
            <person name="Yuan L."/>
        </authorList>
    </citation>
    <scope>NUCLEOTIDE SEQUENCE [LARGE SCALE GENOMIC DNA]</scope>
    <source>
        <strain evidence="3 4">11-183</strain>
    </source>
</reference>
<dbReference type="AlphaFoldDB" id="A0A1Q8CJZ6"/>
<feature type="domain" description="PASTA" evidence="2">
    <location>
        <begin position="148"/>
        <end position="214"/>
    </location>
</feature>
<dbReference type="Pfam" id="PF03793">
    <property type="entry name" value="PASTA"/>
    <property type="match status" value="2"/>
</dbReference>
<evidence type="ECO:0000259" key="2">
    <source>
        <dbReference type="PROSITE" id="PS51178"/>
    </source>
</evidence>
<organism evidence="3 4">
    <name type="scientific">Actinophytocola xanthii</name>
    <dbReference type="NCBI Taxonomy" id="1912961"/>
    <lineage>
        <taxon>Bacteria</taxon>
        <taxon>Bacillati</taxon>
        <taxon>Actinomycetota</taxon>
        <taxon>Actinomycetes</taxon>
        <taxon>Pseudonocardiales</taxon>
        <taxon>Pseudonocardiaceae</taxon>
    </lineage>
</organism>
<dbReference type="SMART" id="SM00740">
    <property type="entry name" value="PASTA"/>
    <property type="match status" value="2"/>
</dbReference>
<dbReference type="EMBL" id="MSIE01000051">
    <property type="protein sequence ID" value="OLF14663.1"/>
    <property type="molecule type" value="Genomic_DNA"/>
</dbReference>
<dbReference type="InterPro" id="IPR005543">
    <property type="entry name" value="PASTA_dom"/>
</dbReference>
<dbReference type="Gene3D" id="3.30.10.20">
    <property type="match status" value="2"/>
</dbReference>
<evidence type="ECO:0000313" key="3">
    <source>
        <dbReference type="EMBL" id="OLF14663.1"/>
    </source>
</evidence>
<accession>A0A1Q8CJZ6</accession>
<dbReference type="PROSITE" id="PS51178">
    <property type="entry name" value="PASTA"/>
    <property type="match status" value="2"/>
</dbReference>
<comment type="caution">
    <text evidence="3">The sequence shown here is derived from an EMBL/GenBank/DDBJ whole genome shotgun (WGS) entry which is preliminary data.</text>
</comment>
<dbReference type="CDD" id="cd06577">
    <property type="entry name" value="PASTA_pknB"/>
    <property type="match status" value="2"/>
</dbReference>
<proteinExistence type="predicted"/>